<keyword evidence="9" id="KW-1185">Reference proteome</keyword>
<evidence type="ECO:0000256" key="3">
    <source>
        <dbReference type="ARBA" id="ARBA00023125"/>
    </source>
</evidence>
<keyword evidence="4 6" id="KW-0233">DNA recombination</keyword>
<evidence type="ECO:0000313" key="9">
    <source>
        <dbReference type="Proteomes" id="UP000765802"/>
    </source>
</evidence>
<feature type="region of interest" description="Domain III" evidence="6">
    <location>
        <begin position="143"/>
        <end position="194"/>
    </location>
</feature>
<dbReference type="SMART" id="SM00278">
    <property type="entry name" value="HhH1"/>
    <property type="match status" value="2"/>
</dbReference>
<sequence>MIAFLRGNFALTTPTYVHIDVQGVGYEVFISLNTYAAIQGKPQGQLYTYLQIREDAHVLYGFAEPAEKEMFLHLLGVNGVGAATARMMLSSMKPDEIAKAIIQGNARQLESVKGIGKKSAERIILELKDKMTRQSLDINNSVSTGNTVEADALNALLALGIARPAAEVALRKAINLYPGSDKVEDIIKSALKNL</sequence>
<dbReference type="InterPro" id="IPR036267">
    <property type="entry name" value="RuvA_C_sf"/>
</dbReference>
<comment type="subcellular location">
    <subcellularLocation>
        <location evidence="6">Cytoplasm</location>
    </subcellularLocation>
</comment>
<evidence type="ECO:0000313" key="8">
    <source>
        <dbReference type="EMBL" id="MBC6492528.1"/>
    </source>
</evidence>
<dbReference type="Pfam" id="PF07499">
    <property type="entry name" value="RuvA_C"/>
    <property type="match status" value="1"/>
</dbReference>
<evidence type="ECO:0000256" key="1">
    <source>
        <dbReference type="ARBA" id="ARBA00022490"/>
    </source>
</evidence>
<keyword evidence="8" id="KW-0378">Hydrolase</keyword>
<dbReference type="GO" id="GO:0004386">
    <property type="term" value="F:helicase activity"/>
    <property type="evidence" value="ECO:0007669"/>
    <property type="project" value="UniProtKB-KW"/>
</dbReference>
<dbReference type="HAMAP" id="MF_00031">
    <property type="entry name" value="DNA_HJ_migration_RuvA"/>
    <property type="match status" value="1"/>
</dbReference>
<dbReference type="EMBL" id="MBUA01000028">
    <property type="protein sequence ID" value="MBC6492528.1"/>
    <property type="molecule type" value="Genomic_DNA"/>
</dbReference>
<dbReference type="Gene3D" id="1.10.150.20">
    <property type="entry name" value="5' to 3' exonuclease, C-terminal subdomain"/>
    <property type="match status" value="1"/>
</dbReference>
<keyword evidence="2 6" id="KW-0227">DNA damage</keyword>
<feature type="domain" description="Helix-hairpin-helix DNA-binding motif class 1" evidence="7">
    <location>
        <begin position="107"/>
        <end position="126"/>
    </location>
</feature>
<dbReference type="InterPro" id="IPR013849">
    <property type="entry name" value="DNA_helicase_Holl-junc_RuvA_I"/>
</dbReference>
<dbReference type="Proteomes" id="UP000765802">
    <property type="component" value="Unassembled WGS sequence"/>
</dbReference>
<dbReference type="InterPro" id="IPR000085">
    <property type="entry name" value="RuvA"/>
</dbReference>
<keyword evidence="8" id="KW-0067">ATP-binding</keyword>
<keyword evidence="3 6" id="KW-0238">DNA-binding</keyword>
<dbReference type="InterPro" id="IPR011114">
    <property type="entry name" value="RuvA_C"/>
</dbReference>
<comment type="caution">
    <text evidence="6">Lacks conserved residue(s) required for the propagation of feature annotation.</text>
</comment>
<comment type="similarity">
    <text evidence="6">Belongs to the RuvA family.</text>
</comment>
<evidence type="ECO:0000259" key="7">
    <source>
        <dbReference type="SMART" id="SM00278"/>
    </source>
</evidence>
<dbReference type="SUPFAM" id="SSF46929">
    <property type="entry name" value="DNA helicase RuvA subunit, C-terminal domain"/>
    <property type="match status" value="1"/>
</dbReference>
<gene>
    <name evidence="6" type="primary">ruvA</name>
    <name evidence="8" type="ORF">BC349_15815</name>
</gene>
<keyword evidence="5 6" id="KW-0234">DNA repair</keyword>
<dbReference type="Gene3D" id="1.10.8.10">
    <property type="entry name" value="DNA helicase RuvA subunit, C-terminal domain"/>
    <property type="match status" value="1"/>
</dbReference>
<dbReference type="Pfam" id="PF01330">
    <property type="entry name" value="RuvA_N"/>
    <property type="match status" value="1"/>
</dbReference>
<proteinExistence type="inferred from homology"/>
<name>A0ABR7MBW4_9BACT</name>
<evidence type="ECO:0000256" key="2">
    <source>
        <dbReference type="ARBA" id="ARBA00022763"/>
    </source>
</evidence>
<comment type="subunit">
    <text evidence="6">Homotetramer. Forms an RuvA(8)-RuvB(12)-Holliday junction (HJ) complex. HJ DNA is sandwiched between 2 RuvA tetramers; dsDNA enters through RuvA and exits via RuvB. An RuvB hexamer assembles on each DNA strand where it exits the tetramer. Each RuvB hexamer is contacted by two RuvA subunits (via domain III) on 2 adjacent RuvB subunits; this complex drives branch migration. In the full resolvosome a probable DNA-RuvA(4)-RuvB(12)-RuvC(2) complex forms which resolves the HJ.</text>
</comment>
<comment type="caution">
    <text evidence="8">The sequence shown here is derived from an EMBL/GenBank/DDBJ whole genome shotgun (WGS) entry which is preliminary data.</text>
</comment>
<accession>A0ABR7MBW4</accession>
<evidence type="ECO:0000256" key="6">
    <source>
        <dbReference type="HAMAP-Rule" id="MF_00031"/>
    </source>
</evidence>
<keyword evidence="1 6" id="KW-0963">Cytoplasm</keyword>
<dbReference type="InterPro" id="IPR003583">
    <property type="entry name" value="Hlx-hairpin-Hlx_DNA-bd_motif"/>
</dbReference>
<protein>
    <recommendedName>
        <fullName evidence="6">Holliday junction branch migration complex subunit RuvA</fullName>
    </recommendedName>
</protein>
<keyword evidence="8" id="KW-0547">Nucleotide-binding</keyword>
<evidence type="ECO:0000256" key="4">
    <source>
        <dbReference type="ARBA" id="ARBA00023172"/>
    </source>
</evidence>
<dbReference type="RefSeq" id="WP_187257846.1">
    <property type="nucleotide sequence ID" value="NZ_JBHULF010000020.1"/>
</dbReference>
<dbReference type="SUPFAM" id="SSF47781">
    <property type="entry name" value="RuvA domain 2-like"/>
    <property type="match status" value="1"/>
</dbReference>
<comment type="domain">
    <text evidence="6">Has three domains with a flexible linker between the domains II and III and assumes an 'L' shape. Domain III is highly mobile and contacts RuvB.</text>
</comment>
<dbReference type="Pfam" id="PF14520">
    <property type="entry name" value="HHH_5"/>
    <property type="match status" value="1"/>
</dbReference>
<comment type="function">
    <text evidence="6">The RuvA-RuvB-RuvC complex processes Holliday junction (HJ) DNA during genetic recombination and DNA repair, while the RuvA-RuvB complex plays an important role in the rescue of blocked DNA replication forks via replication fork reversal (RFR). RuvA specifically binds to HJ cruciform DNA, conferring on it an open structure. The RuvB hexamer acts as an ATP-dependent pump, pulling dsDNA into and through the RuvAB complex. HJ branch migration allows RuvC to scan DNA until it finds its consensus sequence, where it cleaves and resolves the cruciform DNA.</text>
</comment>
<keyword evidence="8" id="KW-0347">Helicase</keyword>
<dbReference type="InterPro" id="IPR010994">
    <property type="entry name" value="RuvA_2-like"/>
</dbReference>
<dbReference type="NCBIfam" id="TIGR00084">
    <property type="entry name" value="ruvA"/>
    <property type="match status" value="1"/>
</dbReference>
<feature type="domain" description="Helix-hairpin-helix DNA-binding motif class 1" evidence="7">
    <location>
        <begin position="72"/>
        <end position="91"/>
    </location>
</feature>
<dbReference type="SUPFAM" id="SSF50249">
    <property type="entry name" value="Nucleic acid-binding proteins"/>
    <property type="match status" value="1"/>
</dbReference>
<organism evidence="8 9">
    <name type="scientific">Flavihumibacter stibioxidans</name>
    <dbReference type="NCBI Taxonomy" id="1834163"/>
    <lineage>
        <taxon>Bacteria</taxon>
        <taxon>Pseudomonadati</taxon>
        <taxon>Bacteroidota</taxon>
        <taxon>Chitinophagia</taxon>
        <taxon>Chitinophagales</taxon>
        <taxon>Chitinophagaceae</taxon>
        <taxon>Flavihumibacter</taxon>
    </lineage>
</organism>
<reference evidence="8 9" key="1">
    <citation type="submission" date="2016-07" db="EMBL/GenBank/DDBJ databases">
        <title>Genome analysis of Flavihumibacter stibioxidans YS-17.</title>
        <authorList>
            <person name="Shi K."/>
            <person name="Han Y."/>
            <person name="Wang G."/>
        </authorList>
    </citation>
    <scope>NUCLEOTIDE SEQUENCE [LARGE SCALE GENOMIC DNA]</scope>
    <source>
        <strain evidence="8 9">YS-17</strain>
    </source>
</reference>
<dbReference type="InterPro" id="IPR012340">
    <property type="entry name" value="NA-bd_OB-fold"/>
</dbReference>
<dbReference type="Gene3D" id="2.40.50.140">
    <property type="entry name" value="Nucleic acid-binding proteins"/>
    <property type="match status" value="1"/>
</dbReference>
<evidence type="ECO:0000256" key="5">
    <source>
        <dbReference type="ARBA" id="ARBA00023204"/>
    </source>
</evidence>